<gene>
    <name evidence="1" type="ORF">ACCO45_004023</name>
</gene>
<accession>A0ACC4E1J5</accession>
<reference evidence="1" key="1">
    <citation type="submission" date="2024-12" db="EMBL/GenBank/DDBJ databases">
        <title>Comparative genomics and development of molecular markers within Purpureocillium lilacinum and among Purpureocillium species.</title>
        <authorList>
            <person name="Yeh Z.-Y."/>
            <person name="Ni N.-T."/>
            <person name="Lo P.-H."/>
            <person name="Mushyakhwo K."/>
            <person name="Lin C.-F."/>
            <person name="Nai Y.-S."/>
        </authorList>
    </citation>
    <scope>NUCLEOTIDE SEQUENCE</scope>
    <source>
        <strain evidence="1">NCHU-NPUST-175</strain>
    </source>
</reference>
<keyword evidence="2" id="KW-1185">Reference proteome</keyword>
<name>A0ACC4E1J5_PURLI</name>
<protein>
    <submittedName>
        <fullName evidence="1">Uncharacterized protein</fullName>
    </submittedName>
</protein>
<evidence type="ECO:0000313" key="1">
    <source>
        <dbReference type="EMBL" id="KAL3962500.1"/>
    </source>
</evidence>
<comment type="caution">
    <text evidence="1">The sequence shown here is derived from an EMBL/GenBank/DDBJ whole genome shotgun (WGS) entry which is preliminary data.</text>
</comment>
<dbReference type="EMBL" id="JBGNUJ010000003">
    <property type="protein sequence ID" value="KAL3962500.1"/>
    <property type="molecule type" value="Genomic_DNA"/>
</dbReference>
<dbReference type="Proteomes" id="UP001638806">
    <property type="component" value="Unassembled WGS sequence"/>
</dbReference>
<organism evidence="1 2">
    <name type="scientific">Purpureocillium lilacinum</name>
    <name type="common">Paecilomyces lilacinus</name>
    <dbReference type="NCBI Taxonomy" id="33203"/>
    <lineage>
        <taxon>Eukaryota</taxon>
        <taxon>Fungi</taxon>
        <taxon>Dikarya</taxon>
        <taxon>Ascomycota</taxon>
        <taxon>Pezizomycotina</taxon>
        <taxon>Sordariomycetes</taxon>
        <taxon>Hypocreomycetidae</taxon>
        <taxon>Hypocreales</taxon>
        <taxon>Ophiocordycipitaceae</taxon>
        <taxon>Purpureocillium</taxon>
    </lineage>
</organism>
<sequence length="190" mass="20333">MQRRQAESGSGWWVAAVRRSFGPNGAPPPPVSHAAGTPVSADPARAPAPAPEAVTPPSLQLRAVRSADIDAPPSSLRCTHRPGGIAPPVLTIDDTCAMAIPVRPLPPHRRVPTAPKPRQPASRSFRVLNAAVSSKHAERHGRVAEAFMHMQIRNATVQMQRSREAPAMHGKSKYKDKGLSGECVLCVHIE</sequence>
<evidence type="ECO:0000313" key="2">
    <source>
        <dbReference type="Proteomes" id="UP001638806"/>
    </source>
</evidence>
<proteinExistence type="predicted"/>